<reference evidence="2" key="1">
    <citation type="submission" date="2023-01" db="EMBL/GenBank/DDBJ databases">
        <title>Genome assembly of the deep-sea coral Lophelia pertusa.</title>
        <authorList>
            <person name="Herrera S."/>
            <person name="Cordes E."/>
        </authorList>
    </citation>
    <scope>NUCLEOTIDE SEQUENCE</scope>
    <source>
        <strain evidence="2">USNM1676648</strain>
        <tissue evidence="2">Polyp</tissue>
    </source>
</reference>
<dbReference type="Proteomes" id="UP001163046">
    <property type="component" value="Unassembled WGS sequence"/>
</dbReference>
<protein>
    <submittedName>
        <fullName evidence="2">SPARC- modular calcium-binding protein 2</fullName>
    </submittedName>
</protein>
<dbReference type="InterPro" id="IPR000082">
    <property type="entry name" value="SEA_dom"/>
</dbReference>
<gene>
    <name evidence="2" type="primary">SMOC2_2</name>
    <name evidence="2" type="ORF">OS493_015245</name>
</gene>
<accession>A0A9W9ZDA2</accession>
<evidence type="ECO:0000313" key="2">
    <source>
        <dbReference type="EMBL" id="KAJ7379462.1"/>
    </source>
</evidence>
<sequence length="733" mass="79217">MLVRKNILTRRRRELMTGPPTTTQVEIKFGKKWLEQMSNKISSQYKLMDGNIVDAITTELIGDTNFLSSAVMTLKNSQEPNSSVLADIELQFVSDELDPVKHLRAIVSGGHISGMMVYPDYFVVLGGNKKPSAADQQNNKAVPSPSYPANFATHLKDFPYDVKMQLPWHPFLSDMNNSKTKSLSSNIENTLRKAFGADPTFVDVKVVGYNEDRDGSPHARIVLRFKSNGTDPEELLKSLITSGHLGDVPIFNDYLNGQMSPGPLQDAIAPPQNLTVPLQNATAPPQAAPPPMATLPIAPVANATMEANPTVLELPQAEPTAAPATPAATQPTVAQAQPTTIAQVPYAQPGESLNGTVKLNESWYDYMGNTKSSTFKILADDIEQAIRNAYETYSYTITSKVTGLSETPDKEVLAAFTINFPPGQTPTLVPLQQLIQGGLLGGIPVFRDSVQEAGYPAAPTTPPPAVYSPTNSSIVVSNISVSPVYAVPAFNYTASPTAPQTYNATVAVPATEVVAVPTAGVASPTQPALNATLAPVVPPTSSVVSNASSVTSDQYGQISNVPTKAAGVDKFSTPPGYTGGLIPLPEGIPKSCAEVRASGIGTQDGEYVIQARPNCHLSIICQNMDQPKPIEFLGGPEQKYWIFWHYAILIKLSAFDKQHVDKRACLENTVDGREFINKVMDAGVRQGNPLVSWKTNIKHMINNFIGKMKKKRDLQDDITLSTKSMKIYKRFAP</sequence>
<dbReference type="AlphaFoldDB" id="A0A9W9ZDA2"/>
<dbReference type="Pfam" id="PF01390">
    <property type="entry name" value="SEA"/>
    <property type="match status" value="1"/>
</dbReference>
<evidence type="ECO:0000259" key="1">
    <source>
        <dbReference type="PROSITE" id="PS50024"/>
    </source>
</evidence>
<proteinExistence type="predicted"/>
<evidence type="ECO:0000313" key="3">
    <source>
        <dbReference type="Proteomes" id="UP001163046"/>
    </source>
</evidence>
<dbReference type="OrthoDB" id="5966960at2759"/>
<keyword evidence="3" id="KW-1185">Reference proteome</keyword>
<comment type="caution">
    <text evidence="2">The sequence shown here is derived from an EMBL/GenBank/DDBJ whole genome shotgun (WGS) entry which is preliminary data.</text>
</comment>
<organism evidence="2 3">
    <name type="scientific">Desmophyllum pertusum</name>
    <dbReference type="NCBI Taxonomy" id="174260"/>
    <lineage>
        <taxon>Eukaryota</taxon>
        <taxon>Metazoa</taxon>
        <taxon>Cnidaria</taxon>
        <taxon>Anthozoa</taxon>
        <taxon>Hexacorallia</taxon>
        <taxon>Scleractinia</taxon>
        <taxon>Caryophylliina</taxon>
        <taxon>Caryophylliidae</taxon>
        <taxon>Desmophyllum</taxon>
    </lineage>
</organism>
<dbReference type="EMBL" id="MU826357">
    <property type="protein sequence ID" value="KAJ7379462.1"/>
    <property type="molecule type" value="Genomic_DNA"/>
</dbReference>
<dbReference type="PROSITE" id="PS50024">
    <property type="entry name" value="SEA"/>
    <property type="match status" value="1"/>
</dbReference>
<feature type="domain" description="SEA" evidence="1">
    <location>
        <begin position="349"/>
        <end position="457"/>
    </location>
</feature>
<name>A0A9W9ZDA2_9CNID</name>